<dbReference type="InterPro" id="IPR028098">
    <property type="entry name" value="Glyco_trans_4-like_N"/>
</dbReference>
<gene>
    <name evidence="3" type="ORF">COX21_00135</name>
</gene>
<dbReference type="InterPro" id="IPR050194">
    <property type="entry name" value="Glycosyltransferase_grp1"/>
</dbReference>
<organism evidence="3 4">
    <name type="scientific">Candidatus Falkowbacteria bacterium CG23_combo_of_CG06-09_8_20_14_all_41_10</name>
    <dbReference type="NCBI Taxonomy" id="1974571"/>
    <lineage>
        <taxon>Bacteria</taxon>
        <taxon>Candidatus Falkowiibacteriota</taxon>
    </lineage>
</organism>
<evidence type="ECO:0000313" key="4">
    <source>
        <dbReference type="Proteomes" id="UP000231408"/>
    </source>
</evidence>
<dbReference type="PANTHER" id="PTHR45947:SF3">
    <property type="entry name" value="SULFOQUINOVOSYL TRANSFERASE SQD2"/>
    <property type="match status" value="1"/>
</dbReference>
<evidence type="ECO:0000259" key="2">
    <source>
        <dbReference type="Pfam" id="PF13439"/>
    </source>
</evidence>
<dbReference type="AlphaFoldDB" id="A0A2G9ZP47"/>
<dbReference type="PANTHER" id="PTHR45947">
    <property type="entry name" value="SULFOQUINOVOSYL TRANSFERASE SQD2"/>
    <property type="match status" value="1"/>
</dbReference>
<dbReference type="Pfam" id="PF00534">
    <property type="entry name" value="Glycos_transf_1"/>
    <property type="match status" value="1"/>
</dbReference>
<evidence type="ECO:0000259" key="1">
    <source>
        <dbReference type="Pfam" id="PF00534"/>
    </source>
</evidence>
<dbReference type="Gene3D" id="3.40.50.2000">
    <property type="entry name" value="Glycogen Phosphorylase B"/>
    <property type="match status" value="2"/>
</dbReference>
<name>A0A2G9ZP47_9BACT</name>
<feature type="domain" description="Glycosyltransferase subfamily 4-like N-terminal" evidence="2">
    <location>
        <begin position="16"/>
        <end position="197"/>
    </location>
</feature>
<comment type="caution">
    <text evidence="3">The sequence shown here is derived from an EMBL/GenBank/DDBJ whole genome shotgun (WGS) entry which is preliminary data.</text>
</comment>
<dbReference type="InterPro" id="IPR001296">
    <property type="entry name" value="Glyco_trans_1"/>
</dbReference>
<evidence type="ECO:0008006" key="5">
    <source>
        <dbReference type="Google" id="ProtNLM"/>
    </source>
</evidence>
<protein>
    <recommendedName>
        <fullName evidence="5">Glycosyltransferase subfamily 4-like N-terminal domain-containing protein</fullName>
    </recommendedName>
</protein>
<reference evidence="3 4" key="1">
    <citation type="submission" date="2017-09" db="EMBL/GenBank/DDBJ databases">
        <title>Depth-based differentiation of microbial function through sediment-hosted aquifers and enrichment of novel symbionts in the deep terrestrial subsurface.</title>
        <authorList>
            <person name="Probst A.J."/>
            <person name="Ladd B."/>
            <person name="Jarett J.K."/>
            <person name="Geller-Mcgrath D.E."/>
            <person name="Sieber C.M."/>
            <person name="Emerson J.B."/>
            <person name="Anantharaman K."/>
            <person name="Thomas B.C."/>
            <person name="Malmstrom R."/>
            <person name="Stieglmeier M."/>
            <person name="Klingl A."/>
            <person name="Woyke T."/>
            <person name="Ryan C.M."/>
            <person name="Banfield J.F."/>
        </authorList>
    </citation>
    <scope>NUCLEOTIDE SEQUENCE [LARGE SCALE GENOMIC DNA]</scope>
    <source>
        <strain evidence="3">CG23_combo_of_CG06-09_8_20_14_all_41_10</strain>
    </source>
</reference>
<accession>A0A2G9ZP47</accession>
<dbReference type="EMBL" id="PCSE01000005">
    <property type="protein sequence ID" value="PIP34953.1"/>
    <property type="molecule type" value="Genomic_DNA"/>
</dbReference>
<dbReference type="SUPFAM" id="SSF53756">
    <property type="entry name" value="UDP-Glycosyltransferase/glycogen phosphorylase"/>
    <property type="match status" value="1"/>
</dbReference>
<sequence>MKIGILNSLYPPYHRGGAEIVASIMVSDLAKLGHEVFVISTCPKESYQESNVYYLKSKYYQLNQIPTPLRIFWHIHNLFDCRQKNRVKRIINKEKPGLIITHNLMGLGLQLPKLFKAKKIKHFHVIHDIQLLHPSGLMFYNREKIINSLLAKKYQMITSQLMSSPAVVICPSHWLLKLHEQKGFFPKSVKKTIPNPIKNNYQTNNKERNRTEFLSVGLVSKHKGTDVLIKAFNKLPKLNLTIVGDGDYLTEAKKMANKNITFLGRLDNTEVQELMLQTSALIVPSLCYENSPTIIYEAVASKLPVIGSNLAGVAELINHYGGLLFKPGSANDLVEKIEYFLDNYEAITSRFPREPLPPDDYAKQIIDLSQNTG</sequence>
<feature type="domain" description="Glycosyl transferase family 1" evidence="1">
    <location>
        <begin position="202"/>
        <end position="345"/>
    </location>
</feature>
<evidence type="ECO:0000313" key="3">
    <source>
        <dbReference type="EMBL" id="PIP34953.1"/>
    </source>
</evidence>
<dbReference type="GO" id="GO:0016757">
    <property type="term" value="F:glycosyltransferase activity"/>
    <property type="evidence" value="ECO:0007669"/>
    <property type="project" value="InterPro"/>
</dbReference>
<proteinExistence type="predicted"/>
<dbReference type="Proteomes" id="UP000231408">
    <property type="component" value="Unassembled WGS sequence"/>
</dbReference>
<dbReference type="Pfam" id="PF13439">
    <property type="entry name" value="Glyco_transf_4"/>
    <property type="match status" value="1"/>
</dbReference>